<organism evidence="6 7">
    <name type="scientific">Leptotrombidium deliense</name>
    <dbReference type="NCBI Taxonomy" id="299467"/>
    <lineage>
        <taxon>Eukaryota</taxon>
        <taxon>Metazoa</taxon>
        <taxon>Ecdysozoa</taxon>
        <taxon>Arthropoda</taxon>
        <taxon>Chelicerata</taxon>
        <taxon>Arachnida</taxon>
        <taxon>Acari</taxon>
        <taxon>Acariformes</taxon>
        <taxon>Trombidiformes</taxon>
        <taxon>Prostigmata</taxon>
        <taxon>Anystina</taxon>
        <taxon>Parasitengona</taxon>
        <taxon>Trombiculoidea</taxon>
        <taxon>Trombiculidae</taxon>
        <taxon>Leptotrombidium</taxon>
    </lineage>
</organism>
<dbReference type="InterPro" id="IPR012677">
    <property type="entry name" value="Nucleotide-bd_a/b_plait_sf"/>
</dbReference>
<keyword evidence="2 3" id="KW-0694">RNA-binding</keyword>
<evidence type="ECO:0000313" key="6">
    <source>
        <dbReference type="EMBL" id="RWS28383.1"/>
    </source>
</evidence>
<feature type="region of interest" description="Disordered" evidence="4">
    <location>
        <begin position="466"/>
        <end position="516"/>
    </location>
</feature>
<dbReference type="AlphaFoldDB" id="A0A443SLN7"/>
<dbReference type="InterPro" id="IPR050666">
    <property type="entry name" value="ESRP"/>
</dbReference>
<keyword evidence="1" id="KW-0677">Repeat</keyword>
<dbReference type="InterPro" id="IPR000504">
    <property type="entry name" value="RRM_dom"/>
</dbReference>
<comment type="caution">
    <text evidence="6">The sequence shown here is derived from an EMBL/GenBank/DDBJ whole genome shotgun (WGS) entry which is preliminary data.</text>
</comment>
<dbReference type="VEuPathDB" id="VectorBase:LDEU003659"/>
<evidence type="ECO:0000256" key="3">
    <source>
        <dbReference type="PROSITE-ProRule" id="PRU00176"/>
    </source>
</evidence>
<evidence type="ECO:0000256" key="4">
    <source>
        <dbReference type="SAM" id="MobiDB-lite"/>
    </source>
</evidence>
<dbReference type="PANTHER" id="PTHR13976">
    <property type="entry name" value="HETEROGENEOUS NUCLEAR RIBONUCLEOPROTEIN-RELATED"/>
    <property type="match status" value="1"/>
</dbReference>
<name>A0A443SLN7_9ACAR</name>
<dbReference type="SMART" id="SM00360">
    <property type="entry name" value="RRM"/>
    <property type="match status" value="5"/>
</dbReference>
<feature type="compositionally biased region" description="Basic and acidic residues" evidence="4">
    <location>
        <begin position="486"/>
        <end position="516"/>
    </location>
</feature>
<keyword evidence="7" id="KW-1185">Reference proteome</keyword>
<dbReference type="CDD" id="cd12254">
    <property type="entry name" value="RRM_hnRNPH_ESRPs_RBM12_like"/>
    <property type="match status" value="2"/>
</dbReference>
<evidence type="ECO:0000259" key="5">
    <source>
        <dbReference type="PROSITE" id="PS50102"/>
    </source>
</evidence>
<dbReference type="EMBL" id="NCKV01001415">
    <property type="protein sequence ID" value="RWS28383.1"/>
    <property type="molecule type" value="Genomic_DNA"/>
</dbReference>
<dbReference type="Gene3D" id="3.30.70.330">
    <property type="match status" value="5"/>
</dbReference>
<accession>A0A443SLN7</accession>
<feature type="domain" description="RRM" evidence="5">
    <location>
        <begin position="3"/>
        <end position="76"/>
    </location>
</feature>
<dbReference type="OrthoDB" id="2588702at2759"/>
<dbReference type="Pfam" id="PF00076">
    <property type="entry name" value="RRM_1"/>
    <property type="match status" value="3"/>
</dbReference>
<reference evidence="6 7" key="1">
    <citation type="journal article" date="2018" name="Gigascience">
        <title>Genomes of trombidid mites reveal novel predicted allergens and laterally-transferred genes associated with secondary metabolism.</title>
        <authorList>
            <person name="Dong X."/>
            <person name="Chaisiri K."/>
            <person name="Xia D."/>
            <person name="Armstrong S.D."/>
            <person name="Fang Y."/>
            <person name="Donnelly M.J."/>
            <person name="Kadowaki T."/>
            <person name="McGarry J.W."/>
            <person name="Darby A.C."/>
            <person name="Makepeace B.L."/>
        </authorList>
    </citation>
    <scope>NUCLEOTIDE SEQUENCE [LARGE SCALE GENOMIC DNA]</scope>
    <source>
        <strain evidence="6">UoL-UT</strain>
    </source>
</reference>
<evidence type="ECO:0000313" key="7">
    <source>
        <dbReference type="Proteomes" id="UP000288716"/>
    </source>
</evidence>
<protein>
    <submittedName>
        <fullName evidence="6">RNA-binding-like protein 2</fullName>
    </submittedName>
</protein>
<dbReference type="SUPFAM" id="SSF54928">
    <property type="entry name" value="RNA-binding domain, RBD"/>
    <property type="match status" value="4"/>
</dbReference>
<dbReference type="Proteomes" id="UP000288716">
    <property type="component" value="Unassembled WGS sequence"/>
</dbReference>
<feature type="region of interest" description="Disordered" evidence="4">
    <location>
        <begin position="126"/>
        <end position="152"/>
    </location>
</feature>
<evidence type="ECO:0000256" key="2">
    <source>
        <dbReference type="ARBA" id="ARBA00022884"/>
    </source>
</evidence>
<evidence type="ECO:0000256" key="1">
    <source>
        <dbReference type="ARBA" id="ARBA00022737"/>
    </source>
</evidence>
<dbReference type="PROSITE" id="PS50102">
    <property type="entry name" value="RRM"/>
    <property type="match status" value="3"/>
</dbReference>
<dbReference type="CDD" id="cd12510">
    <property type="entry name" value="RRM1_RBM12_like"/>
    <property type="match status" value="1"/>
</dbReference>
<proteinExistence type="predicted"/>
<gene>
    <name evidence="6" type="ORF">B4U80_02889</name>
</gene>
<sequence length="603" mass="67937">MSIIIRLQNLPWEANSLDIRRFFQGLSIPDGGVHIVGGEKGDAFIAFASDEDARQAMGRDGGAIKESRIKLLLSSRNEMQKVIELARNQTLGLKSAEPVVAAPAASALVPGLLPTPLQNSVVTAPIQENDRHCSPNRSRRRSRSAERDRFRNRSRSRRLPFNVIPRDIQDFFRIAGILIPEENIKILVDGNGYTTGGAVVHLSSERDFDSALSLNGRYMSDRRIDVMPLIDNIQREQNDLLRQTVPAVAIAPQTVGRTLLPEPLQLPKRDYVVYMKGIPYNSCTDRDIAAFFGLLRIVDIVLEVDVSGKNSGNAFVEFATREDFNAALELNMKHMGRRYIEVFPTTKEDMLEAKRVTNGPVYIDQPHSTADTRQTYCVNVTGLPQTVTNRDLTNYFLEVGAQPYAIHIMLKPNGFNAGEAFVEFVNAEHQIRALRKDGDSIGSHRIAVKAVAYEIMRSIVQPNNNAATLPMPTQEAQRSVPLLDLPENRSREKQQRLTRGVDDSRRNRDDRGDRRLRSEPFGDARCVVLATNIPYRATIEDICVFFADYNITPDCVMRRFNDKGQPTADSKICFRSSEDANRAVRQMHKKFLIERPVFLRHAI</sequence>
<feature type="domain" description="RRM" evidence="5">
    <location>
        <begin position="376"/>
        <end position="453"/>
    </location>
</feature>
<dbReference type="STRING" id="299467.A0A443SLN7"/>
<dbReference type="InterPro" id="IPR035979">
    <property type="entry name" value="RBD_domain_sf"/>
</dbReference>
<dbReference type="GO" id="GO:0003723">
    <property type="term" value="F:RNA binding"/>
    <property type="evidence" value="ECO:0007669"/>
    <property type="project" value="UniProtKB-UniRule"/>
</dbReference>
<feature type="domain" description="RRM" evidence="5">
    <location>
        <begin position="271"/>
        <end position="347"/>
    </location>
</feature>